<feature type="transmembrane region" description="Helical" evidence="10">
    <location>
        <begin position="20"/>
        <end position="40"/>
    </location>
</feature>
<keyword evidence="7 10" id="KW-1133">Transmembrane helix</keyword>
<keyword evidence="5 10" id="KW-0132">Cell division</keyword>
<evidence type="ECO:0000256" key="3">
    <source>
        <dbReference type="ARBA" id="ARBA00022475"/>
    </source>
</evidence>
<comment type="subcellular location">
    <subcellularLocation>
        <location evidence="10">Cell inner membrane</location>
        <topology evidence="10">Single-pass membrane protein</topology>
    </subcellularLocation>
    <subcellularLocation>
        <location evidence="1">Cell membrane</location>
        <topology evidence="1">Single-pass membrane protein</topology>
    </subcellularLocation>
</comment>
<dbReference type="GO" id="GO:0051301">
    <property type="term" value="P:cell division"/>
    <property type="evidence" value="ECO:0007669"/>
    <property type="project" value="UniProtKB-UniRule"/>
</dbReference>
<keyword evidence="9 10" id="KW-0131">Cell cycle</keyword>
<evidence type="ECO:0000256" key="2">
    <source>
        <dbReference type="ARBA" id="ARBA00005811"/>
    </source>
</evidence>
<dbReference type="NCBIfam" id="TIGR02801">
    <property type="entry name" value="tolR"/>
    <property type="match status" value="1"/>
</dbReference>
<evidence type="ECO:0000256" key="6">
    <source>
        <dbReference type="ARBA" id="ARBA00022692"/>
    </source>
</evidence>
<comment type="similarity">
    <text evidence="2 10">Belongs to the ExbD/TolR family.</text>
</comment>
<dbReference type="HAMAP" id="MF_02203">
    <property type="entry name" value="TolR"/>
    <property type="match status" value="1"/>
</dbReference>
<evidence type="ECO:0000256" key="4">
    <source>
        <dbReference type="ARBA" id="ARBA00022519"/>
    </source>
</evidence>
<evidence type="ECO:0000256" key="7">
    <source>
        <dbReference type="ARBA" id="ARBA00022989"/>
    </source>
</evidence>
<dbReference type="InterPro" id="IPR014168">
    <property type="entry name" value="Tol-Pal_TolR"/>
</dbReference>
<dbReference type="PANTHER" id="PTHR30558:SF7">
    <property type="entry name" value="TOL-PAL SYSTEM PROTEIN TOLR"/>
    <property type="match status" value="1"/>
</dbReference>
<dbReference type="InterPro" id="IPR003400">
    <property type="entry name" value="ExbD"/>
</dbReference>
<keyword evidence="3 10" id="KW-1003">Cell membrane</keyword>
<name>A0A8D5AH89_9GAMM</name>
<dbReference type="PANTHER" id="PTHR30558">
    <property type="entry name" value="EXBD MEMBRANE COMPONENT OF PMF-DRIVEN MACROMOLECULE IMPORT SYSTEM"/>
    <property type="match status" value="1"/>
</dbReference>
<keyword evidence="4 10" id="KW-0997">Cell inner membrane</keyword>
<evidence type="ECO:0000256" key="10">
    <source>
        <dbReference type="HAMAP-Rule" id="MF_02203"/>
    </source>
</evidence>
<proteinExistence type="inferred from homology"/>
<sequence length="144" mass="15304">MNVPGRGGGRRKPMAEINVVPYIDVSLVLLIIFMITAPLVQNGVDVDLPQAAAKTVEVKEDKPPIVVSIKADGSFYVDLGDHDDQPVAQEELMAKVMAALRLKPGTEVLIRGDKAVDYGRVVTAMAALKQAGVPSVGLMTNPAE</sequence>
<gene>
    <name evidence="10 11" type="primary">tolR</name>
    <name evidence="11" type="ORF">MoryE10_18240</name>
</gene>
<dbReference type="Gene3D" id="3.30.420.270">
    <property type="match status" value="1"/>
</dbReference>
<comment type="function">
    <text evidence="10">Part of the Tol-Pal system, which plays a role in outer membrane invagination during cell division and is important for maintaining outer membrane integrity.</text>
</comment>
<dbReference type="GO" id="GO:0022857">
    <property type="term" value="F:transmembrane transporter activity"/>
    <property type="evidence" value="ECO:0007669"/>
    <property type="project" value="InterPro"/>
</dbReference>
<dbReference type="Pfam" id="PF02472">
    <property type="entry name" value="ExbD"/>
    <property type="match status" value="1"/>
</dbReference>
<dbReference type="Proteomes" id="UP000824988">
    <property type="component" value="Chromosome"/>
</dbReference>
<keyword evidence="8 10" id="KW-0472">Membrane</keyword>
<protein>
    <recommendedName>
        <fullName evidence="10">Tol-Pal system protein TolR</fullName>
    </recommendedName>
</protein>
<dbReference type="KEGG" id="moz:MoryE10_18240"/>
<reference evidence="11" key="1">
    <citation type="submission" date="2019-06" db="EMBL/GenBank/DDBJ databases">
        <title>Complete genome sequence of Methylogaea oryzae strain JCM16910.</title>
        <authorList>
            <person name="Asakawa S."/>
        </authorList>
    </citation>
    <scope>NUCLEOTIDE SEQUENCE</scope>
    <source>
        <strain evidence="11">E10</strain>
    </source>
</reference>
<dbReference type="EMBL" id="AP019782">
    <property type="protein sequence ID" value="BBL71218.1"/>
    <property type="molecule type" value="Genomic_DNA"/>
</dbReference>
<evidence type="ECO:0000256" key="9">
    <source>
        <dbReference type="ARBA" id="ARBA00023306"/>
    </source>
</evidence>
<dbReference type="GO" id="GO:0005886">
    <property type="term" value="C:plasma membrane"/>
    <property type="evidence" value="ECO:0007669"/>
    <property type="project" value="UniProtKB-SubCell"/>
</dbReference>
<evidence type="ECO:0000313" key="12">
    <source>
        <dbReference type="Proteomes" id="UP000824988"/>
    </source>
</evidence>
<accession>A0A8D5AH89</accession>
<dbReference type="AlphaFoldDB" id="A0A8D5AH89"/>
<organism evidence="11 12">
    <name type="scientific">Methylogaea oryzae</name>
    <dbReference type="NCBI Taxonomy" id="1295382"/>
    <lineage>
        <taxon>Bacteria</taxon>
        <taxon>Pseudomonadati</taxon>
        <taxon>Pseudomonadota</taxon>
        <taxon>Gammaproteobacteria</taxon>
        <taxon>Methylococcales</taxon>
        <taxon>Methylococcaceae</taxon>
        <taxon>Methylogaea</taxon>
    </lineage>
</organism>
<evidence type="ECO:0000256" key="8">
    <source>
        <dbReference type="ARBA" id="ARBA00023136"/>
    </source>
</evidence>
<comment type="subunit">
    <text evidence="10">The Tol-Pal system is composed of five core proteins: the inner membrane proteins TolA, TolQ and TolR, the periplasmic protein TolB and the outer membrane protein Pal. They form a network linking the inner and outer membranes and the peptidoglycan layer.</text>
</comment>
<evidence type="ECO:0000256" key="5">
    <source>
        <dbReference type="ARBA" id="ARBA00022618"/>
    </source>
</evidence>
<keyword evidence="12" id="KW-1185">Reference proteome</keyword>
<evidence type="ECO:0000256" key="1">
    <source>
        <dbReference type="ARBA" id="ARBA00004162"/>
    </source>
</evidence>
<keyword evidence="6 10" id="KW-0812">Transmembrane</keyword>
<dbReference type="RefSeq" id="WP_054773266.1">
    <property type="nucleotide sequence ID" value="NZ_AP019782.1"/>
</dbReference>
<dbReference type="GO" id="GO:0015031">
    <property type="term" value="P:protein transport"/>
    <property type="evidence" value="ECO:0007669"/>
    <property type="project" value="InterPro"/>
</dbReference>
<evidence type="ECO:0000313" key="11">
    <source>
        <dbReference type="EMBL" id="BBL71218.1"/>
    </source>
</evidence>